<name>A0A1H0D5N1_9BACT</name>
<sequence>MQSNSINTMTAKEIIAYMESLKNEEQRRVLMGFFKTGSGEYGEGDEFLGLKVPQTREVVRDVWKDFPLDEVPELLMSKWHEVRLCGLLILVAKFERLTTKRLENDEKAIRGRDEILTMYLKYAERANNWDLVDLSVHKILGHWLLLPTNLGDPLSSTCLGEGSGLHKDFKLKVLDELAQSPCLWKQRMSIVCSWKTSQMGDPSWCLRYAEIHLHHPHDLMHKAVGWMLREMGKRCSMELLREFLRQHAHEMPRTMLRYAIEKMPEEERQYWMKVES</sequence>
<comment type="caution">
    <text evidence="1">The sequence shown here is derived from an EMBL/GenBank/DDBJ whole genome shotgun (WGS) entry which is preliminary data.</text>
</comment>
<dbReference type="AlphaFoldDB" id="A0A1H0D5N1"/>
<dbReference type="Gene3D" id="1.25.10.90">
    <property type="match status" value="1"/>
</dbReference>
<protein>
    <submittedName>
        <fullName evidence="1">DNA alkylation repair enzyme</fullName>
    </submittedName>
</protein>
<gene>
    <name evidence="1" type="ORF">SAMN04487900_101287</name>
</gene>
<accession>A0A1H0D5N1</accession>
<dbReference type="InterPro" id="IPR014825">
    <property type="entry name" value="DNA_alkylation"/>
</dbReference>
<dbReference type="CDD" id="cd06561">
    <property type="entry name" value="AlkD_like"/>
    <property type="match status" value="1"/>
</dbReference>
<reference evidence="2" key="1">
    <citation type="submission" date="2016-10" db="EMBL/GenBank/DDBJ databases">
        <authorList>
            <person name="de Groot N.N."/>
        </authorList>
    </citation>
    <scope>NUCLEOTIDE SEQUENCE [LARGE SCALE GENOMIC DNA]</scope>
    <source>
        <strain evidence="2">BP1-145</strain>
    </source>
</reference>
<organism evidence="1 2">
    <name type="scientific">Prevotella communis</name>
    <dbReference type="NCBI Taxonomy" id="2913614"/>
    <lineage>
        <taxon>Bacteria</taxon>
        <taxon>Pseudomonadati</taxon>
        <taxon>Bacteroidota</taxon>
        <taxon>Bacteroidia</taxon>
        <taxon>Bacteroidales</taxon>
        <taxon>Prevotellaceae</taxon>
        <taxon>Prevotella</taxon>
    </lineage>
</organism>
<dbReference type="Pfam" id="PF08713">
    <property type="entry name" value="DNA_alkylation"/>
    <property type="match status" value="1"/>
</dbReference>
<evidence type="ECO:0000313" key="1">
    <source>
        <dbReference type="EMBL" id="SDN65385.1"/>
    </source>
</evidence>
<dbReference type="InterPro" id="IPR016024">
    <property type="entry name" value="ARM-type_fold"/>
</dbReference>
<proteinExistence type="predicted"/>
<evidence type="ECO:0000313" key="2">
    <source>
        <dbReference type="Proteomes" id="UP000199134"/>
    </source>
</evidence>
<dbReference type="SUPFAM" id="SSF48371">
    <property type="entry name" value="ARM repeat"/>
    <property type="match status" value="1"/>
</dbReference>
<dbReference type="PANTHER" id="PTHR34070:SF1">
    <property type="entry name" value="DNA ALKYLATION REPAIR PROTEIN"/>
    <property type="match status" value="1"/>
</dbReference>
<dbReference type="EMBL" id="FNIW01000001">
    <property type="protein sequence ID" value="SDN65385.1"/>
    <property type="molecule type" value="Genomic_DNA"/>
</dbReference>
<dbReference type="RefSeq" id="WP_255380525.1">
    <property type="nucleotide sequence ID" value="NZ_FNIW01000001.1"/>
</dbReference>
<dbReference type="Proteomes" id="UP000199134">
    <property type="component" value="Unassembled WGS sequence"/>
</dbReference>
<dbReference type="PANTHER" id="PTHR34070">
    <property type="entry name" value="ARMADILLO-TYPE FOLD"/>
    <property type="match status" value="1"/>
</dbReference>